<reference evidence="2 3" key="1">
    <citation type="journal article" date="2016" name="DNA Res.">
        <title>The draft genome of MD-2 pineapple using hybrid error correction of long reads.</title>
        <authorList>
            <person name="Redwan R.M."/>
            <person name="Saidin A."/>
            <person name="Kumar S.V."/>
        </authorList>
    </citation>
    <scope>NUCLEOTIDE SEQUENCE [LARGE SCALE GENOMIC DNA]</scope>
    <source>
        <strain evidence="3">cv. MD2</strain>
        <tissue evidence="2">Leaf</tissue>
    </source>
</reference>
<dbReference type="InterPro" id="IPR050592">
    <property type="entry name" value="GDSL_lipolytic_enzyme"/>
</dbReference>
<dbReference type="PANTHER" id="PTHR45642:SF35">
    <property type="entry name" value="GDSL ESTERASE_LIPASE APG"/>
    <property type="match status" value="1"/>
</dbReference>
<evidence type="ECO:0000313" key="2">
    <source>
        <dbReference type="EMBL" id="OAY79915.1"/>
    </source>
</evidence>
<dbReference type="GO" id="GO:0016788">
    <property type="term" value="F:hydrolase activity, acting on ester bonds"/>
    <property type="evidence" value="ECO:0007669"/>
    <property type="project" value="InterPro"/>
</dbReference>
<dbReference type="SUPFAM" id="SSF52266">
    <property type="entry name" value="SGNH hydrolase"/>
    <property type="match status" value="1"/>
</dbReference>
<dbReference type="STRING" id="4615.A0A199VT96"/>
<organism evidence="2 3">
    <name type="scientific">Ananas comosus</name>
    <name type="common">Pineapple</name>
    <name type="synonym">Ananas ananas</name>
    <dbReference type="NCBI Taxonomy" id="4615"/>
    <lineage>
        <taxon>Eukaryota</taxon>
        <taxon>Viridiplantae</taxon>
        <taxon>Streptophyta</taxon>
        <taxon>Embryophyta</taxon>
        <taxon>Tracheophyta</taxon>
        <taxon>Spermatophyta</taxon>
        <taxon>Magnoliopsida</taxon>
        <taxon>Liliopsida</taxon>
        <taxon>Poales</taxon>
        <taxon>Bromeliaceae</taxon>
        <taxon>Bromelioideae</taxon>
        <taxon>Ananas</taxon>
    </lineage>
</organism>
<dbReference type="InterPro" id="IPR035669">
    <property type="entry name" value="SGNH_plant_lipase-like"/>
</dbReference>
<comment type="similarity">
    <text evidence="1">Belongs to the 'GDSL' lipolytic enzyme family.</text>
</comment>
<dbReference type="CDD" id="cd01837">
    <property type="entry name" value="SGNH_plant_lipase_like"/>
    <property type="match status" value="1"/>
</dbReference>
<feature type="non-terminal residue" evidence="2">
    <location>
        <position position="328"/>
    </location>
</feature>
<accession>A0A199VT96</accession>
<sequence>MVRRSIVHGFEAMHVEALVASAFFLLFLVIGGSAQPLVPAIITFGDSSVDVGNNDYLHTIFKANCPPYGRDFKNHASGKNLLIGANFASAASGYYDDTANLYHAIPLSQQLYYYKQYQSKLAKVAGYSQASSIISGALYIVSSGSSDFLQNYYINPYLYKMYTPDQFSSILIGIYSKFIKDLYILGARKIGVTSLPPFGCVPAAITLFGHGSNQCVSRLNQDAKNFNWKLNATTISLSMQLPNLTIVVFDIYEPFYDLVTAPSKQGFFEARRGCCGTGTIETTTLLCNRKSIGTCPNATGYVFWDSVHPSEAANQVLANTLITQGINL</sequence>
<dbReference type="GO" id="GO:0048046">
    <property type="term" value="C:apoplast"/>
    <property type="evidence" value="ECO:0007669"/>
    <property type="project" value="TreeGrafter"/>
</dbReference>
<dbReference type="InterPro" id="IPR036514">
    <property type="entry name" value="SGNH_hydro_sf"/>
</dbReference>
<gene>
    <name evidence="2" type="ORF">ACMD2_07118</name>
</gene>
<dbReference type="InterPro" id="IPR001087">
    <property type="entry name" value="GDSL"/>
</dbReference>
<dbReference type="Gene3D" id="3.40.50.1110">
    <property type="entry name" value="SGNH hydrolase"/>
    <property type="match status" value="1"/>
</dbReference>
<dbReference type="AlphaFoldDB" id="A0A199VT96"/>
<evidence type="ECO:0000256" key="1">
    <source>
        <dbReference type="ARBA" id="ARBA00008668"/>
    </source>
</evidence>
<dbReference type="Pfam" id="PF00657">
    <property type="entry name" value="Lipase_GDSL"/>
    <property type="match status" value="1"/>
</dbReference>
<dbReference type="PANTHER" id="PTHR45642">
    <property type="entry name" value="GDSL ESTERASE/LIPASE EXL3"/>
    <property type="match status" value="1"/>
</dbReference>
<protein>
    <submittedName>
        <fullName evidence="2">GDSL esterase/lipase APG</fullName>
    </submittedName>
</protein>
<proteinExistence type="inferred from homology"/>
<dbReference type="EMBL" id="LSRQ01000987">
    <property type="protein sequence ID" value="OAY79915.1"/>
    <property type="molecule type" value="Genomic_DNA"/>
</dbReference>
<name>A0A199VT96_ANACO</name>
<dbReference type="Proteomes" id="UP000092600">
    <property type="component" value="Unassembled WGS sequence"/>
</dbReference>
<evidence type="ECO:0000313" key="3">
    <source>
        <dbReference type="Proteomes" id="UP000092600"/>
    </source>
</evidence>
<comment type="caution">
    <text evidence="2">The sequence shown here is derived from an EMBL/GenBank/DDBJ whole genome shotgun (WGS) entry which is preliminary data.</text>
</comment>